<reference evidence="1" key="1">
    <citation type="journal article" date="2014" name="Front. Microbiol.">
        <title>High frequency of phylogenetically diverse reductive dehalogenase-homologous genes in deep subseafloor sedimentary metagenomes.</title>
        <authorList>
            <person name="Kawai M."/>
            <person name="Futagami T."/>
            <person name="Toyoda A."/>
            <person name="Takaki Y."/>
            <person name="Nishi S."/>
            <person name="Hori S."/>
            <person name="Arai W."/>
            <person name="Tsubouchi T."/>
            <person name="Morono Y."/>
            <person name="Uchiyama I."/>
            <person name="Ito T."/>
            <person name="Fujiyama A."/>
            <person name="Inagaki F."/>
            <person name="Takami H."/>
        </authorList>
    </citation>
    <scope>NUCLEOTIDE SEQUENCE</scope>
    <source>
        <strain evidence="1">Expedition CK06-06</strain>
    </source>
</reference>
<sequence>MGNVMRPVPFKQLLSWITEEYRSQWTIFGIPESQFFIKENGKSIQIFDESCATPVGPAAGPHTQLTQNIIAAYLVGGRFFELKTVQKLDSLQFEKPCIDARDEGYNTEWSTELSLEQAYNEYAKAWILLHFIEAVFDMHVTAKQSFIFNMSVGYDLEGIKTPGMDSFINSFTDASGHPLFKHHLEELSSFIRDTNFSEILHIKRKG</sequence>
<name>X1UKJ7_9ZZZZ</name>
<dbReference type="AlphaFoldDB" id="X1UKJ7"/>
<dbReference type="EMBL" id="BARW01016593">
    <property type="protein sequence ID" value="GAI92884.1"/>
    <property type="molecule type" value="Genomic_DNA"/>
</dbReference>
<organism evidence="1">
    <name type="scientific">marine sediment metagenome</name>
    <dbReference type="NCBI Taxonomy" id="412755"/>
    <lineage>
        <taxon>unclassified sequences</taxon>
        <taxon>metagenomes</taxon>
        <taxon>ecological metagenomes</taxon>
    </lineage>
</organism>
<evidence type="ECO:0000313" key="1">
    <source>
        <dbReference type="EMBL" id="GAI92884.1"/>
    </source>
</evidence>
<accession>X1UKJ7</accession>
<proteinExistence type="predicted"/>
<comment type="caution">
    <text evidence="1">The sequence shown here is derived from an EMBL/GenBank/DDBJ whole genome shotgun (WGS) entry which is preliminary data.</text>
</comment>
<gene>
    <name evidence="1" type="ORF">S12H4_28862</name>
</gene>
<evidence type="ECO:0008006" key="2">
    <source>
        <dbReference type="Google" id="ProtNLM"/>
    </source>
</evidence>
<protein>
    <recommendedName>
        <fullName evidence="2">Selenate reductase subunit YgfK</fullName>
    </recommendedName>
</protein>